<protein>
    <recommendedName>
        <fullName evidence="3">histidine kinase</fullName>
        <ecNumber evidence="3">2.7.13.3</ecNumber>
    </recommendedName>
</protein>
<dbReference type="GO" id="GO:0016301">
    <property type="term" value="F:kinase activity"/>
    <property type="evidence" value="ECO:0007669"/>
    <property type="project" value="UniProtKB-KW"/>
</dbReference>
<evidence type="ECO:0000256" key="10">
    <source>
        <dbReference type="ARBA" id="ARBA00022840"/>
    </source>
</evidence>
<keyword evidence="5" id="KW-0597">Phosphoprotein</keyword>
<dbReference type="SMART" id="SM00387">
    <property type="entry name" value="HATPase_c"/>
    <property type="match status" value="1"/>
</dbReference>
<evidence type="ECO:0000256" key="5">
    <source>
        <dbReference type="ARBA" id="ARBA00022553"/>
    </source>
</evidence>
<dbReference type="PANTHER" id="PTHR43065:SF46">
    <property type="entry name" value="C4-DICARBOXYLATE TRANSPORT SENSOR PROTEIN DCTB"/>
    <property type="match status" value="1"/>
</dbReference>
<evidence type="ECO:0000256" key="2">
    <source>
        <dbReference type="ARBA" id="ARBA00004651"/>
    </source>
</evidence>
<feature type="transmembrane region" description="Helical" evidence="14">
    <location>
        <begin position="26"/>
        <end position="44"/>
    </location>
</feature>
<dbReference type="Gene3D" id="1.10.287.130">
    <property type="match status" value="1"/>
</dbReference>
<dbReference type="InterPro" id="IPR036097">
    <property type="entry name" value="HisK_dim/P_sf"/>
</dbReference>
<dbReference type="EMBL" id="CP047044">
    <property type="protein sequence ID" value="QHA17893.1"/>
    <property type="molecule type" value="Genomic_DNA"/>
</dbReference>
<gene>
    <name evidence="16" type="ORF">GPA05_13015</name>
</gene>
<evidence type="ECO:0000256" key="3">
    <source>
        <dbReference type="ARBA" id="ARBA00012438"/>
    </source>
</evidence>
<evidence type="ECO:0000256" key="13">
    <source>
        <dbReference type="ARBA" id="ARBA00023136"/>
    </source>
</evidence>
<dbReference type="Pfam" id="PF07694">
    <property type="entry name" value="5TM-5TMR_LYT"/>
    <property type="match status" value="1"/>
</dbReference>
<dbReference type="Proteomes" id="UP000440820">
    <property type="component" value="Chromosome"/>
</dbReference>
<keyword evidence="11 14" id="KW-1133">Transmembrane helix</keyword>
<keyword evidence="12" id="KW-0902">Two-component regulatory system</keyword>
<keyword evidence="6" id="KW-0808">Transferase</keyword>
<feature type="transmembrane region" description="Helical" evidence="14">
    <location>
        <begin position="87"/>
        <end position="110"/>
    </location>
</feature>
<keyword evidence="4" id="KW-1003">Cell membrane</keyword>
<evidence type="ECO:0000256" key="6">
    <source>
        <dbReference type="ARBA" id="ARBA00022679"/>
    </source>
</evidence>
<evidence type="ECO:0000313" key="16">
    <source>
        <dbReference type="EMBL" id="QHA17893.1"/>
    </source>
</evidence>
<dbReference type="PROSITE" id="PS50109">
    <property type="entry name" value="HIS_KIN"/>
    <property type="match status" value="1"/>
</dbReference>
<feature type="transmembrane region" description="Helical" evidence="14">
    <location>
        <begin position="180"/>
        <end position="201"/>
    </location>
</feature>
<keyword evidence="7 14" id="KW-0812">Transmembrane</keyword>
<dbReference type="PRINTS" id="PR00344">
    <property type="entry name" value="BCTRLSENSOR"/>
</dbReference>
<evidence type="ECO:0000313" key="17">
    <source>
        <dbReference type="Proteomes" id="UP000440820"/>
    </source>
</evidence>
<keyword evidence="10" id="KW-0067">ATP-binding</keyword>
<dbReference type="Pfam" id="PF00512">
    <property type="entry name" value="HisKA"/>
    <property type="match status" value="1"/>
</dbReference>
<name>A0ABX6G7Q6_9BACI</name>
<evidence type="ECO:0000256" key="4">
    <source>
        <dbReference type="ARBA" id="ARBA00022475"/>
    </source>
</evidence>
<dbReference type="InterPro" id="IPR003661">
    <property type="entry name" value="HisK_dim/P_dom"/>
</dbReference>
<accession>A0ABX6G7Q6</accession>
<evidence type="ECO:0000259" key="15">
    <source>
        <dbReference type="PROSITE" id="PS50109"/>
    </source>
</evidence>
<keyword evidence="8" id="KW-0547">Nucleotide-binding</keyword>
<evidence type="ECO:0000256" key="14">
    <source>
        <dbReference type="SAM" id="Phobius"/>
    </source>
</evidence>
<dbReference type="InterPro" id="IPR011620">
    <property type="entry name" value="Sig_transdc_His_kinase_LytS_TM"/>
</dbReference>
<comment type="subcellular location">
    <subcellularLocation>
        <location evidence="2">Cell membrane</location>
        <topology evidence="2">Multi-pass membrane protein</topology>
    </subcellularLocation>
</comment>
<evidence type="ECO:0000256" key="7">
    <source>
        <dbReference type="ARBA" id="ARBA00022692"/>
    </source>
</evidence>
<proteinExistence type="predicted"/>
<reference evidence="16 17" key="1">
    <citation type="submission" date="2019-12" db="EMBL/GenBank/DDBJ databases">
        <title>Bacillus toyonensis BV-17 genome.</title>
        <authorList>
            <person name="Chen J."/>
        </authorList>
    </citation>
    <scope>NUCLEOTIDE SEQUENCE [LARGE SCALE GENOMIC DNA]</scope>
    <source>
        <strain evidence="16 17">BV-17</strain>
    </source>
</reference>
<dbReference type="EC" id="2.7.13.3" evidence="3"/>
<evidence type="ECO:0000256" key="11">
    <source>
        <dbReference type="ARBA" id="ARBA00022989"/>
    </source>
</evidence>
<feature type="transmembrane region" description="Helical" evidence="14">
    <location>
        <begin position="56"/>
        <end position="75"/>
    </location>
</feature>
<dbReference type="CDD" id="cd00082">
    <property type="entry name" value="HisKA"/>
    <property type="match status" value="1"/>
</dbReference>
<dbReference type="Gene3D" id="3.30.565.10">
    <property type="entry name" value="Histidine kinase-like ATPase, C-terminal domain"/>
    <property type="match status" value="1"/>
</dbReference>
<keyword evidence="13 14" id="KW-0472">Membrane</keyword>
<dbReference type="InterPro" id="IPR005467">
    <property type="entry name" value="His_kinase_dom"/>
</dbReference>
<dbReference type="Pfam" id="PF02518">
    <property type="entry name" value="HATPase_c"/>
    <property type="match status" value="1"/>
</dbReference>
<comment type="catalytic activity">
    <reaction evidence="1">
        <text>ATP + protein L-histidine = ADP + protein N-phospho-L-histidine.</text>
        <dbReference type="EC" id="2.7.13.3"/>
    </reaction>
</comment>
<sequence length="433" mass="49801">MYNTYEMEIQNDEANIMDFVYINQNVLNNLLYILSSIFIFYFIYDNRRYLKKYKRLLIILCTSIPLILCMRYPIYMDESCIHDLRQIPVIIGTLYGGFPVGIILFTILLITRVLFYGFNMLTVIVYGTMFIITAFASTKFNRYNRKVKVAFAMFLTFFLAIFTTVIVLTLSEFEVNNLYIIYFILLPTTLMLFIVYFNEVLKDAVFMRSKLIKMEKMEIVSQLAASISHEVRNPLTVVKGFTQLLKTPNLSPESRDEYIEHILEELNRAQEIIDDYLTFAKPAPEKLDHISIDQELNRAINMILPLCNMNTIHITKDFSKATIVGNKQHFQQCFLNLIKNSIEAMPNGGTLNISSTISNNKVIIRIEDSGIGMSQEQINRFGEPYFSTKSKGTGLGTMVAVKIIETMHGNLKIQSTVSKGTALTITFPKDKNI</sequence>
<evidence type="ECO:0000256" key="1">
    <source>
        <dbReference type="ARBA" id="ARBA00000085"/>
    </source>
</evidence>
<feature type="transmembrane region" description="Helical" evidence="14">
    <location>
        <begin position="149"/>
        <end position="168"/>
    </location>
</feature>
<dbReference type="SMART" id="SM00388">
    <property type="entry name" value="HisKA"/>
    <property type="match status" value="1"/>
</dbReference>
<evidence type="ECO:0000256" key="9">
    <source>
        <dbReference type="ARBA" id="ARBA00022777"/>
    </source>
</evidence>
<dbReference type="PANTHER" id="PTHR43065">
    <property type="entry name" value="SENSOR HISTIDINE KINASE"/>
    <property type="match status" value="1"/>
</dbReference>
<keyword evidence="9 16" id="KW-0418">Kinase</keyword>
<keyword evidence="17" id="KW-1185">Reference proteome</keyword>
<dbReference type="InterPro" id="IPR036890">
    <property type="entry name" value="HATPase_C_sf"/>
</dbReference>
<dbReference type="SUPFAM" id="SSF47384">
    <property type="entry name" value="Homodimeric domain of signal transducing histidine kinase"/>
    <property type="match status" value="1"/>
</dbReference>
<dbReference type="SUPFAM" id="SSF55874">
    <property type="entry name" value="ATPase domain of HSP90 chaperone/DNA topoisomerase II/histidine kinase"/>
    <property type="match status" value="1"/>
</dbReference>
<evidence type="ECO:0000256" key="8">
    <source>
        <dbReference type="ARBA" id="ARBA00022741"/>
    </source>
</evidence>
<dbReference type="RefSeq" id="WP_002106283.1">
    <property type="nucleotide sequence ID" value="NZ_CP126520.1"/>
</dbReference>
<organism evidence="16 17">
    <name type="scientific">Bacillus toyonensis</name>
    <dbReference type="NCBI Taxonomy" id="155322"/>
    <lineage>
        <taxon>Bacteria</taxon>
        <taxon>Bacillati</taxon>
        <taxon>Bacillota</taxon>
        <taxon>Bacilli</taxon>
        <taxon>Bacillales</taxon>
        <taxon>Bacillaceae</taxon>
        <taxon>Bacillus</taxon>
        <taxon>Bacillus cereus group</taxon>
    </lineage>
</organism>
<dbReference type="InterPro" id="IPR003594">
    <property type="entry name" value="HATPase_dom"/>
</dbReference>
<dbReference type="InterPro" id="IPR004358">
    <property type="entry name" value="Sig_transdc_His_kin-like_C"/>
</dbReference>
<evidence type="ECO:0000256" key="12">
    <source>
        <dbReference type="ARBA" id="ARBA00023012"/>
    </source>
</evidence>
<feature type="transmembrane region" description="Helical" evidence="14">
    <location>
        <begin position="116"/>
        <end position="137"/>
    </location>
</feature>
<feature type="domain" description="Histidine kinase" evidence="15">
    <location>
        <begin position="226"/>
        <end position="431"/>
    </location>
</feature>